<dbReference type="GO" id="GO:0008234">
    <property type="term" value="F:cysteine-type peptidase activity"/>
    <property type="evidence" value="ECO:0007669"/>
    <property type="project" value="InterPro"/>
</dbReference>
<reference evidence="4" key="1">
    <citation type="journal article" date="2013" name="PLoS ONE">
        <title>Gene expression in gut symbiotic organ of stinkbug affected by extracellular bacterial symbiont.</title>
        <authorList>
            <person name="Futahashi R."/>
            <person name="Tanaka K."/>
            <person name="Tanahashi M."/>
            <person name="Nikoh N."/>
            <person name="Kikuchi Y."/>
            <person name="Lee B.L."/>
            <person name="Fukatsu T."/>
        </authorList>
    </citation>
    <scope>NUCLEOTIDE SEQUENCE</scope>
    <source>
        <tissue evidence="4">Midgut</tissue>
    </source>
</reference>
<evidence type="ECO:0000259" key="3">
    <source>
        <dbReference type="Pfam" id="PF00112"/>
    </source>
</evidence>
<organism evidence="4">
    <name type="scientific">Riptortus pedestris</name>
    <name type="common">Bean bug</name>
    <dbReference type="NCBI Taxonomy" id="329032"/>
    <lineage>
        <taxon>Eukaryota</taxon>
        <taxon>Metazoa</taxon>
        <taxon>Ecdysozoa</taxon>
        <taxon>Arthropoda</taxon>
        <taxon>Hexapoda</taxon>
        <taxon>Insecta</taxon>
        <taxon>Pterygota</taxon>
        <taxon>Neoptera</taxon>
        <taxon>Paraneoptera</taxon>
        <taxon>Hemiptera</taxon>
        <taxon>Heteroptera</taxon>
        <taxon>Panheteroptera</taxon>
        <taxon>Pentatomomorpha</taxon>
        <taxon>Coreoidea</taxon>
        <taxon>Alydidae</taxon>
        <taxon>Riptortus</taxon>
    </lineage>
</organism>
<dbReference type="InterPro" id="IPR038765">
    <property type="entry name" value="Papain-like_cys_pep_sf"/>
</dbReference>
<dbReference type="PANTHER" id="PTHR12411">
    <property type="entry name" value="CYSTEINE PROTEASE FAMILY C1-RELATED"/>
    <property type="match status" value="1"/>
</dbReference>
<dbReference type="InterPro" id="IPR025660">
    <property type="entry name" value="Pept_his_AS"/>
</dbReference>
<evidence type="ECO:0000256" key="2">
    <source>
        <dbReference type="ARBA" id="ARBA00023157"/>
    </source>
</evidence>
<accession>R4WDD8</accession>
<feature type="domain" description="Peptidase C1A papain C-terminal" evidence="3">
    <location>
        <begin position="2"/>
        <end position="84"/>
    </location>
</feature>
<comment type="similarity">
    <text evidence="1">Belongs to the peptidase C1 family.</text>
</comment>
<protein>
    <submittedName>
        <fullName evidence="4">Cathepsin B</fullName>
    </submittedName>
</protein>
<dbReference type="SUPFAM" id="SSF54001">
    <property type="entry name" value="Cysteine proteinases"/>
    <property type="match status" value="1"/>
</dbReference>
<dbReference type="InterPro" id="IPR000668">
    <property type="entry name" value="Peptidase_C1A_C"/>
</dbReference>
<sequence>MDYGPVVADFMVYEDFYSYKEGVYQHKMGEEVSGHAVRIIGWGTENDTPYWLVANSWDTYWGDKGFFKIRRGYNECGFEDNVTAGRPDV</sequence>
<dbReference type="Gene3D" id="3.90.70.10">
    <property type="entry name" value="Cysteine proteinases"/>
    <property type="match status" value="1"/>
</dbReference>
<dbReference type="PROSITE" id="PS00639">
    <property type="entry name" value="THIOL_PROTEASE_HIS"/>
    <property type="match status" value="1"/>
</dbReference>
<keyword evidence="2" id="KW-1015">Disulfide bond</keyword>
<dbReference type="PROSITE" id="PS00640">
    <property type="entry name" value="THIOL_PROTEASE_ASN"/>
    <property type="match status" value="1"/>
</dbReference>
<evidence type="ECO:0000313" key="4">
    <source>
        <dbReference type="EMBL" id="BAN20674.1"/>
    </source>
</evidence>
<dbReference type="GO" id="GO:0006508">
    <property type="term" value="P:proteolysis"/>
    <property type="evidence" value="ECO:0007669"/>
    <property type="project" value="InterPro"/>
</dbReference>
<evidence type="ECO:0000256" key="1">
    <source>
        <dbReference type="ARBA" id="ARBA00008455"/>
    </source>
</evidence>
<dbReference type="EMBL" id="AK417459">
    <property type="protein sequence ID" value="BAN20674.1"/>
    <property type="molecule type" value="mRNA"/>
</dbReference>
<dbReference type="Pfam" id="PF00112">
    <property type="entry name" value="Peptidase_C1"/>
    <property type="match status" value="1"/>
</dbReference>
<dbReference type="InterPro" id="IPR025661">
    <property type="entry name" value="Pept_asp_AS"/>
</dbReference>
<proteinExistence type="evidence at transcript level"/>
<dbReference type="InterPro" id="IPR013128">
    <property type="entry name" value="Peptidase_C1A"/>
</dbReference>
<dbReference type="AlphaFoldDB" id="R4WDD8"/>
<name>R4WDD8_RIPPE</name>